<keyword evidence="3" id="KW-1185">Reference proteome</keyword>
<sequence>MNTGNWVQLGPVQTWYAEFGGGDPVVLLHPGGVDARALEPTVAGLASTLRVYTPERRGHGRTPDVEGPGLSTESTHAALTFADMAADTIAFIEQVVGGPTKLAGCSDGGVVALMVALQRPDLVERVACVASVFHRDGWGGGMSGLADADRSDFVRRLDDMHSADPALTPADLAELSVRTLVMIGDDDEVSIEHATEFYRSVPVAELAVVPGTSHGLLVEKPALCNALLLDFFTRDAVQTFAPIRRV</sequence>
<dbReference type="PANTHER" id="PTHR43433:SF4">
    <property type="entry name" value="NON-HEME CHLOROPEROXIDASE-RELATED"/>
    <property type="match status" value="1"/>
</dbReference>
<dbReference type="InterPro" id="IPR029058">
    <property type="entry name" value="AB_hydrolase_fold"/>
</dbReference>
<dbReference type="GO" id="GO:0016787">
    <property type="term" value="F:hydrolase activity"/>
    <property type="evidence" value="ECO:0007669"/>
    <property type="project" value="UniProtKB-KW"/>
</dbReference>
<dbReference type="Pfam" id="PF12697">
    <property type="entry name" value="Abhydrolase_6"/>
    <property type="match status" value="1"/>
</dbReference>
<protein>
    <submittedName>
        <fullName evidence="2">Alpha/beta hydrolase</fullName>
    </submittedName>
</protein>
<comment type="caution">
    <text evidence="2">The sequence shown here is derived from an EMBL/GenBank/DDBJ whole genome shotgun (WGS) entry which is preliminary data.</text>
</comment>
<evidence type="ECO:0000259" key="1">
    <source>
        <dbReference type="Pfam" id="PF12697"/>
    </source>
</evidence>
<reference evidence="2 3" key="1">
    <citation type="submission" date="2024-03" db="EMBL/GenBank/DDBJ databases">
        <title>Rhodococcus navarretei sp. nov. and Pseudarthrobacter quantumdoti sp. nov., two new species with the ability to biosynthesize Quantum Dots isolated from soil samples at Union Glacier, Antarctica.</title>
        <authorList>
            <person name="Vargas M."/>
        </authorList>
    </citation>
    <scope>NUCLEOTIDE SEQUENCE [LARGE SCALE GENOMIC DNA]</scope>
    <source>
        <strain evidence="2 3">EXRC-4A-4</strain>
    </source>
</reference>
<evidence type="ECO:0000313" key="3">
    <source>
        <dbReference type="Proteomes" id="UP001456513"/>
    </source>
</evidence>
<dbReference type="InterPro" id="IPR000073">
    <property type="entry name" value="AB_hydrolase_1"/>
</dbReference>
<organism evidence="2 3">
    <name type="scientific">Rhodococcus navarretei</name>
    <dbReference type="NCBI Taxonomy" id="3128981"/>
    <lineage>
        <taxon>Bacteria</taxon>
        <taxon>Bacillati</taxon>
        <taxon>Actinomycetota</taxon>
        <taxon>Actinomycetes</taxon>
        <taxon>Mycobacteriales</taxon>
        <taxon>Nocardiaceae</taxon>
        <taxon>Rhodococcus</taxon>
    </lineage>
</organism>
<keyword evidence="2" id="KW-0378">Hydrolase</keyword>
<dbReference type="RefSeq" id="WP_341440480.1">
    <property type="nucleotide sequence ID" value="NZ_JBBPCN010000001.1"/>
</dbReference>
<dbReference type="Proteomes" id="UP001456513">
    <property type="component" value="Unassembled WGS sequence"/>
</dbReference>
<gene>
    <name evidence="2" type="ORF">AABD04_05785</name>
</gene>
<dbReference type="InterPro" id="IPR050471">
    <property type="entry name" value="AB_hydrolase"/>
</dbReference>
<feature type="domain" description="AB hydrolase-1" evidence="1">
    <location>
        <begin position="25"/>
        <end position="225"/>
    </location>
</feature>
<proteinExistence type="predicted"/>
<dbReference type="Gene3D" id="3.40.50.1820">
    <property type="entry name" value="alpha/beta hydrolase"/>
    <property type="match status" value="2"/>
</dbReference>
<name>A0ABU9CVG5_9NOCA</name>
<accession>A0ABU9CVG5</accession>
<dbReference type="EMBL" id="JBBPCN010000001">
    <property type="protein sequence ID" value="MEK8070353.1"/>
    <property type="molecule type" value="Genomic_DNA"/>
</dbReference>
<evidence type="ECO:0000313" key="2">
    <source>
        <dbReference type="EMBL" id="MEK8070353.1"/>
    </source>
</evidence>
<dbReference type="SUPFAM" id="SSF53474">
    <property type="entry name" value="alpha/beta-Hydrolases"/>
    <property type="match status" value="1"/>
</dbReference>
<dbReference type="PANTHER" id="PTHR43433">
    <property type="entry name" value="HYDROLASE, ALPHA/BETA FOLD FAMILY PROTEIN"/>
    <property type="match status" value="1"/>
</dbReference>